<evidence type="ECO:0000256" key="7">
    <source>
        <dbReference type="PROSITE-ProRule" id="PRU10007"/>
    </source>
</evidence>
<dbReference type="InterPro" id="IPR029041">
    <property type="entry name" value="FAD-linked_oxidoreductase-like"/>
</dbReference>
<protein>
    <recommendedName>
        <fullName evidence="2">L-glutamate gamma-semialdehyde dehydrogenase</fullName>
        <ecNumber evidence="2">1.2.1.88</ecNumber>
    </recommendedName>
</protein>
<comment type="pathway">
    <text evidence="1">Amino-acid degradation; L-proline degradation into L-glutamate; L-glutamate from L-proline: step 2/2.</text>
</comment>
<name>A0A161IGR1_9MICO</name>
<dbReference type="Gene3D" id="3.40.605.10">
    <property type="entry name" value="Aldehyde Dehydrogenase, Chain A, domain 1"/>
    <property type="match status" value="1"/>
</dbReference>
<evidence type="ECO:0000313" key="12">
    <source>
        <dbReference type="EMBL" id="ANC32797.1"/>
    </source>
</evidence>
<dbReference type="PIRSF" id="PIRSF000197">
    <property type="entry name" value="Bifunct_PutA"/>
    <property type="match status" value="1"/>
</dbReference>
<dbReference type="SUPFAM" id="SSF51730">
    <property type="entry name" value="FAD-linked oxidoreductase"/>
    <property type="match status" value="1"/>
</dbReference>
<dbReference type="KEGG" id="ido:I598_3288"/>
<comment type="similarity">
    <text evidence="8">Belongs to the aldehyde dehydrogenase family.</text>
</comment>
<dbReference type="GO" id="GO:0003700">
    <property type="term" value="F:DNA-binding transcription factor activity"/>
    <property type="evidence" value="ECO:0007669"/>
    <property type="project" value="InterPro"/>
</dbReference>
<dbReference type="PROSITE" id="PS00687">
    <property type="entry name" value="ALDEHYDE_DEHYDR_GLU"/>
    <property type="match status" value="1"/>
</dbReference>
<dbReference type="SUPFAM" id="SSF53720">
    <property type="entry name" value="ALDH-like"/>
    <property type="match status" value="1"/>
</dbReference>
<dbReference type="AlphaFoldDB" id="A0A161IGR1"/>
<dbReference type="PATRIC" id="fig|1300344.3.peg.3308"/>
<dbReference type="PANTHER" id="PTHR42862">
    <property type="entry name" value="DELTA-1-PYRROLINE-5-CARBOXYLATE DEHYDROGENASE 1, ISOFORM A-RELATED"/>
    <property type="match status" value="1"/>
</dbReference>
<evidence type="ECO:0000256" key="3">
    <source>
        <dbReference type="ARBA" id="ARBA00023002"/>
    </source>
</evidence>
<evidence type="ECO:0000256" key="4">
    <source>
        <dbReference type="ARBA" id="ARBA00023027"/>
    </source>
</evidence>
<dbReference type="InterPro" id="IPR025703">
    <property type="entry name" value="Bifunct_PutA"/>
</dbReference>
<comment type="catalytic activity">
    <reaction evidence="5">
        <text>L-glutamate 5-semialdehyde + NAD(+) + H2O = L-glutamate + NADH + 2 H(+)</text>
        <dbReference type="Rhea" id="RHEA:30235"/>
        <dbReference type="ChEBI" id="CHEBI:15377"/>
        <dbReference type="ChEBI" id="CHEBI:15378"/>
        <dbReference type="ChEBI" id="CHEBI:29985"/>
        <dbReference type="ChEBI" id="CHEBI:57540"/>
        <dbReference type="ChEBI" id="CHEBI:57945"/>
        <dbReference type="ChEBI" id="CHEBI:58066"/>
        <dbReference type="EC" id="1.2.1.88"/>
    </reaction>
</comment>
<dbReference type="InterPro" id="IPR002872">
    <property type="entry name" value="Proline_DH_dom"/>
</dbReference>
<dbReference type="InterPro" id="IPR016161">
    <property type="entry name" value="Ald_DH/histidinol_DH"/>
</dbReference>
<feature type="active site" evidence="6 7">
    <location>
        <position position="764"/>
    </location>
</feature>
<evidence type="ECO:0000259" key="10">
    <source>
        <dbReference type="Pfam" id="PF00171"/>
    </source>
</evidence>
<dbReference type="OrthoDB" id="9812625at2"/>
<proteinExistence type="inferred from homology"/>
<dbReference type="GO" id="GO:0010133">
    <property type="term" value="P:L-proline catabolic process to L-glutamate"/>
    <property type="evidence" value="ECO:0007669"/>
    <property type="project" value="InterPro"/>
</dbReference>
<dbReference type="InterPro" id="IPR029510">
    <property type="entry name" value="Ald_DH_CS_GLU"/>
</dbReference>
<dbReference type="InterPro" id="IPR050485">
    <property type="entry name" value="Proline_metab_enzyme"/>
</dbReference>
<dbReference type="PANTHER" id="PTHR42862:SF1">
    <property type="entry name" value="DELTA-1-PYRROLINE-5-CARBOXYLATE DEHYDROGENASE 2, ISOFORM A-RELATED"/>
    <property type="match status" value="1"/>
</dbReference>
<dbReference type="RefSeq" id="WP_068204199.1">
    <property type="nucleotide sequence ID" value="NZ_CP014209.1"/>
</dbReference>
<evidence type="ECO:0000256" key="2">
    <source>
        <dbReference type="ARBA" id="ARBA00012884"/>
    </source>
</evidence>
<gene>
    <name evidence="12" type="primary">putA</name>
    <name evidence="12" type="ORF">I598_3288</name>
</gene>
<evidence type="ECO:0000259" key="11">
    <source>
        <dbReference type="Pfam" id="PF01619"/>
    </source>
</evidence>
<evidence type="ECO:0000256" key="8">
    <source>
        <dbReference type="RuleBase" id="RU003345"/>
    </source>
</evidence>
<dbReference type="GO" id="GO:0009898">
    <property type="term" value="C:cytoplasmic side of plasma membrane"/>
    <property type="evidence" value="ECO:0007669"/>
    <property type="project" value="TreeGrafter"/>
</dbReference>
<dbReference type="GO" id="GO:0004657">
    <property type="term" value="F:proline dehydrogenase activity"/>
    <property type="evidence" value="ECO:0007669"/>
    <property type="project" value="InterPro"/>
</dbReference>
<dbReference type="Pfam" id="PF01619">
    <property type="entry name" value="Pro_dh"/>
    <property type="match status" value="1"/>
</dbReference>
<dbReference type="EC" id="1.2.1.88" evidence="2"/>
<reference evidence="12 13" key="1">
    <citation type="submission" date="2016-01" db="EMBL/GenBank/DDBJ databases">
        <title>Complete genome sequence of a soil Actinobacterium, Isoptericola dokdonensis DS-3.</title>
        <authorList>
            <person name="Kwon S.-K."/>
            <person name="Kim J.F."/>
        </authorList>
    </citation>
    <scope>NUCLEOTIDE SEQUENCE [LARGE SCALE GENOMIC DNA]</scope>
    <source>
        <strain evidence="12 13">DS-3</strain>
    </source>
</reference>
<feature type="domain" description="Aldehyde dehydrogenase" evidence="10">
    <location>
        <begin position="553"/>
        <end position="994"/>
    </location>
</feature>
<feature type="active site" evidence="6">
    <location>
        <position position="798"/>
    </location>
</feature>
<dbReference type="PROSITE" id="PS00070">
    <property type="entry name" value="ALDEHYDE_DEHYDR_CYS"/>
    <property type="match status" value="1"/>
</dbReference>
<keyword evidence="3 8" id="KW-0560">Oxidoreductase</keyword>
<accession>A0A161IGR1</accession>
<evidence type="ECO:0000256" key="6">
    <source>
        <dbReference type="PIRSR" id="PIRSR000197-1"/>
    </source>
</evidence>
<evidence type="ECO:0000313" key="13">
    <source>
        <dbReference type="Proteomes" id="UP000076794"/>
    </source>
</evidence>
<evidence type="ECO:0000256" key="9">
    <source>
        <dbReference type="SAM" id="MobiDB-lite"/>
    </source>
</evidence>
<dbReference type="Gene3D" id="3.40.309.10">
    <property type="entry name" value="Aldehyde Dehydrogenase, Chain A, domain 2"/>
    <property type="match status" value="1"/>
</dbReference>
<keyword evidence="4" id="KW-0520">NAD</keyword>
<evidence type="ECO:0000256" key="1">
    <source>
        <dbReference type="ARBA" id="ARBA00004786"/>
    </source>
</evidence>
<keyword evidence="13" id="KW-1185">Reference proteome</keyword>
<feature type="domain" description="Proline dehydrogenase" evidence="11">
    <location>
        <begin position="150"/>
        <end position="443"/>
    </location>
</feature>
<dbReference type="InterPro" id="IPR016160">
    <property type="entry name" value="Ald_DH_CS_CYS"/>
</dbReference>
<dbReference type="Pfam" id="PF00171">
    <property type="entry name" value="Aldedh"/>
    <property type="match status" value="1"/>
</dbReference>
<dbReference type="InterPro" id="IPR016162">
    <property type="entry name" value="Ald_DH_N"/>
</dbReference>
<dbReference type="EMBL" id="CP014209">
    <property type="protein sequence ID" value="ANC32797.1"/>
    <property type="molecule type" value="Genomic_DNA"/>
</dbReference>
<evidence type="ECO:0000256" key="5">
    <source>
        <dbReference type="ARBA" id="ARBA00048142"/>
    </source>
</evidence>
<dbReference type="Proteomes" id="UP000076794">
    <property type="component" value="Chromosome"/>
</dbReference>
<dbReference type="Gene3D" id="3.20.20.220">
    <property type="match status" value="1"/>
</dbReference>
<dbReference type="GO" id="GO:0003842">
    <property type="term" value="F:L-glutamate gamma-semialdehyde dehydrogenase activity"/>
    <property type="evidence" value="ECO:0007669"/>
    <property type="project" value="UniProtKB-EC"/>
</dbReference>
<sequence length="1177" mass="123912">MSLPVPERGTTTPGAADTPALVEDAVALAHAWIAAADRAGATTTRADRRTRATAERLGALVADPAGLELAVGFVDDVARPQDVRVAAKALARLGGDAGAASFLSPVDRTLFKVGAAVAPTLPSVVVPAARVRLRQLVGHLVADAGAGLGKHLARTRAEGYTLNVNLLGEAVLGADEADARLGRTLELVRRPDVDYVSVKVSSVAAQLVTWDLEGSRRRVVERLLPLYRAARDHGVFVNLDMEEYRDLALTTAVFRDVLDRDELRDLEAGIVLQAYLPDALGALDELTAWAQQRVAAGGARIKVRLVKGANLAMEHVEAELHDWEVATYPSKPDVDANYVRLLDHHLTPERTAAVRVGVASHNLFHVALAVLLGRARGVSEGLDVEMLQGMAPIEARLVKGEVAKDGGRVVLYTPVVRPEDFDVAISYLVRRLEENAAAANFLHASFAPPAQVPGVSGTAMERQEVAFRASVTHGVDYAPQDVAPRRRTRFAPHGVPPVGPDAGTGRTPADRPGSPAGFRNAADTDPAVAEHRAWAARLVGPDSGYVPVQAPEVADVATIDTAVARAVEVGRAWAAVAPGDRARVLRDAARRIEARRGDLVAAAVHEAGKTVAEADPEITEAVDFANYYAAAAEALDSIDGADFRPDGVTLVTPPWNFPVAIPVGGVLAALAAGSAVLAKPAPPTPRCYELVVEPVRDALAAAAASLGLADDVARDVVQYLRVPDGDLGRHLVTHPDVARVVLTGSIETAEMFARWRPERPVLAETSGKNALIVTPSADLDLAVSDVVRSAFGHAGQKCSAASLVILVGSVGDPTTTTGERFRRQLVDAVRSLAVGPSTSLSTVMGPLTEPATGKLHRALTALEPGESWLVAPRRLDDVAVDAGLDPDRLWTPGLRDGVAPGSFFHLTEVFGPVLGIMRADTLDQAIDLANQVSFGLTGGIHSLDADEVATWLDTVEVGNAYVNRHITGAIVQRQSFGGWKGSAVGPGAKAGGPNYVAQLGAWADSADVPARTGDPEAWLAWAEASDAAAWAREFGTGHDESGLAVEENTFRYRPVEQVTVRVGDGALPVEVRRVLAAARRAGVRAVVVPDSDAGWGVPHETPVSHEAFAAAVAAGEITGRIRVVGAAPGLRAAAVGRTGAVTVLDQPVVAAGRRELLTFLREQAVSRTRHRYGHLRA</sequence>
<dbReference type="InterPro" id="IPR016163">
    <property type="entry name" value="Ald_DH_C"/>
</dbReference>
<dbReference type="InterPro" id="IPR015590">
    <property type="entry name" value="Aldehyde_DH_dom"/>
</dbReference>
<feature type="region of interest" description="Disordered" evidence="9">
    <location>
        <begin position="486"/>
        <end position="525"/>
    </location>
</feature>
<organism evidence="12 13">
    <name type="scientific">Isoptericola dokdonensis DS-3</name>
    <dbReference type="NCBI Taxonomy" id="1300344"/>
    <lineage>
        <taxon>Bacteria</taxon>
        <taxon>Bacillati</taxon>
        <taxon>Actinomycetota</taxon>
        <taxon>Actinomycetes</taxon>
        <taxon>Micrococcales</taxon>
        <taxon>Promicromonosporaceae</taxon>
        <taxon>Isoptericola</taxon>
    </lineage>
</organism>
<dbReference type="STRING" id="1300344.I598_3288"/>